<reference evidence="1 2" key="1">
    <citation type="submission" date="2016-10" db="EMBL/GenBank/DDBJ databases">
        <authorList>
            <person name="de Groot N.N."/>
        </authorList>
    </citation>
    <scope>NUCLEOTIDE SEQUENCE [LARGE SCALE GENOMIC DNA]</scope>
    <source>
        <strain evidence="1 2">DSM 22012</strain>
    </source>
</reference>
<keyword evidence="2" id="KW-1185">Reference proteome</keyword>
<dbReference type="OrthoDB" id="5432576at2"/>
<organism evidence="1 2">
    <name type="scientific">Marinobacterium lutimaris</name>
    <dbReference type="NCBI Taxonomy" id="568106"/>
    <lineage>
        <taxon>Bacteria</taxon>
        <taxon>Pseudomonadati</taxon>
        <taxon>Pseudomonadota</taxon>
        <taxon>Gammaproteobacteria</taxon>
        <taxon>Oceanospirillales</taxon>
        <taxon>Oceanospirillaceae</taxon>
        <taxon>Marinobacterium</taxon>
    </lineage>
</organism>
<evidence type="ECO:0000313" key="1">
    <source>
        <dbReference type="EMBL" id="SEG12133.1"/>
    </source>
</evidence>
<accession>A0A1H5XKG9</accession>
<proteinExistence type="predicted"/>
<gene>
    <name evidence="1" type="ORF">SAMN05444390_1011415</name>
</gene>
<evidence type="ECO:0000313" key="2">
    <source>
        <dbReference type="Proteomes" id="UP000236745"/>
    </source>
</evidence>
<dbReference type="EMBL" id="FNVQ01000001">
    <property type="protein sequence ID" value="SEG12133.1"/>
    <property type="molecule type" value="Genomic_DNA"/>
</dbReference>
<sequence length="128" mass="14401">MTISLEGIPLPKDLEWQDEFDWNPVRQATDRSLTGKLMIDEAIKVGGRPMTLFGGANACWVPRSTITALFALTETPGLEMTLSYHGTDHTVIWNRENGPPIDANQVTRIMNPGPNHKYYFTLRLMEVA</sequence>
<dbReference type="RefSeq" id="WP_104002323.1">
    <property type="nucleotide sequence ID" value="NZ_FNVQ01000001.1"/>
</dbReference>
<name>A0A1H5XKG9_9GAMM</name>
<dbReference type="AlphaFoldDB" id="A0A1H5XKG9"/>
<protein>
    <submittedName>
        <fullName evidence="1">Uncharacterized protein</fullName>
    </submittedName>
</protein>
<dbReference type="Proteomes" id="UP000236745">
    <property type="component" value="Unassembled WGS sequence"/>
</dbReference>